<organism evidence="1 2">
    <name type="scientific">Sphingobacterium paludis</name>
    <dbReference type="NCBI Taxonomy" id="1476465"/>
    <lineage>
        <taxon>Bacteria</taxon>
        <taxon>Pseudomonadati</taxon>
        <taxon>Bacteroidota</taxon>
        <taxon>Sphingobacteriia</taxon>
        <taxon>Sphingobacteriales</taxon>
        <taxon>Sphingobacteriaceae</taxon>
        <taxon>Sphingobacterium</taxon>
    </lineage>
</organism>
<proteinExistence type="predicted"/>
<comment type="caution">
    <text evidence="1">The sequence shown here is derived from an EMBL/GenBank/DDBJ whole genome shotgun (WGS) entry which is preliminary data.</text>
</comment>
<reference evidence="1 2" key="1">
    <citation type="submission" date="2019-03" db="EMBL/GenBank/DDBJ databases">
        <title>Genomic Encyclopedia of Type Strains, Phase III (KMG-III): the genomes of soil and plant-associated and newly described type strains.</title>
        <authorList>
            <person name="Whitman W."/>
        </authorList>
    </citation>
    <scope>NUCLEOTIDE SEQUENCE [LARGE SCALE GENOMIC DNA]</scope>
    <source>
        <strain evidence="1 2">CGMCC 1.12801</strain>
    </source>
</reference>
<sequence length="45" mass="5049">MNNVIYITGNEMHTKIHVLNRNKYPINVSSGLKGQKAKGDYLCAN</sequence>
<evidence type="ECO:0000313" key="1">
    <source>
        <dbReference type="EMBL" id="TDS13959.1"/>
    </source>
</evidence>
<gene>
    <name evidence="1" type="ORF">B0I21_104287</name>
</gene>
<evidence type="ECO:0000313" key="2">
    <source>
        <dbReference type="Proteomes" id="UP000294752"/>
    </source>
</evidence>
<keyword evidence="2" id="KW-1185">Reference proteome</keyword>
<dbReference type="Proteomes" id="UP000294752">
    <property type="component" value="Unassembled WGS sequence"/>
</dbReference>
<dbReference type="AlphaFoldDB" id="A0A4R7CZD3"/>
<accession>A0A4R7CZD3</accession>
<dbReference type="EMBL" id="SNZV01000004">
    <property type="protein sequence ID" value="TDS13959.1"/>
    <property type="molecule type" value="Genomic_DNA"/>
</dbReference>
<protein>
    <submittedName>
        <fullName evidence="1">Uncharacterized protein</fullName>
    </submittedName>
</protein>
<name>A0A4R7CZD3_9SPHI</name>